<dbReference type="PANTHER" id="PTHR43757">
    <property type="entry name" value="AMINOMETHYLTRANSFERASE"/>
    <property type="match status" value="1"/>
</dbReference>
<dbReference type="InterPro" id="IPR028896">
    <property type="entry name" value="GcvT/YgfZ/DmdA"/>
</dbReference>
<dbReference type="Pfam" id="PF01571">
    <property type="entry name" value="GCV_T"/>
    <property type="match status" value="1"/>
</dbReference>
<dbReference type="Proteomes" id="UP001244341">
    <property type="component" value="Chromosome 14b"/>
</dbReference>
<keyword evidence="2" id="KW-0175">Coiled coil</keyword>
<evidence type="ECO:0000256" key="2">
    <source>
        <dbReference type="SAM" id="Coils"/>
    </source>
</evidence>
<evidence type="ECO:0000313" key="5">
    <source>
        <dbReference type="Proteomes" id="UP001244341"/>
    </source>
</evidence>
<keyword evidence="1" id="KW-0809">Transit peptide</keyword>
<feature type="domain" description="GCVT N-terminal" evidence="3">
    <location>
        <begin position="104"/>
        <end position="294"/>
    </location>
</feature>
<protein>
    <recommendedName>
        <fullName evidence="3">GCVT N-terminal domain-containing protein</fullName>
    </recommendedName>
</protein>
<dbReference type="PANTHER" id="PTHR43757:SF14">
    <property type="entry name" value="GLYCINE CLEAVAGE T-PROTEIN FAMILY"/>
    <property type="match status" value="1"/>
</dbReference>
<evidence type="ECO:0000313" key="4">
    <source>
        <dbReference type="EMBL" id="WIA22428.1"/>
    </source>
</evidence>
<dbReference type="InterPro" id="IPR006222">
    <property type="entry name" value="GCVT_N"/>
</dbReference>
<evidence type="ECO:0000256" key="1">
    <source>
        <dbReference type="ARBA" id="ARBA00022946"/>
    </source>
</evidence>
<dbReference type="InterPro" id="IPR017703">
    <property type="entry name" value="YgfZ/GCV_T_CS"/>
</dbReference>
<keyword evidence="5" id="KW-1185">Reference proteome</keyword>
<reference evidence="4 5" key="1">
    <citation type="submission" date="2023-05" db="EMBL/GenBank/DDBJ databases">
        <title>A 100% complete, gapless, phased diploid assembly of the Scenedesmus obliquus UTEX 3031 genome.</title>
        <authorList>
            <person name="Biondi T.C."/>
            <person name="Hanschen E.R."/>
            <person name="Kwon T."/>
            <person name="Eng W."/>
            <person name="Kruse C.P.S."/>
            <person name="Koehler S.I."/>
            <person name="Kunde Y."/>
            <person name="Gleasner C.D."/>
            <person name="You Mak K.T."/>
            <person name="Polle J."/>
            <person name="Hovde B.T."/>
            <person name="Starkenburg S.R."/>
        </authorList>
    </citation>
    <scope>NUCLEOTIDE SEQUENCE [LARGE SCALE GENOMIC DNA]</scope>
    <source>
        <strain evidence="4 5">DOE0152z</strain>
    </source>
</reference>
<dbReference type="Gene3D" id="3.30.1360.120">
    <property type="entry name" value="Probable tRNA modification gtpase trme, domain 1"/>
    <property type="match status" value="2"/>
</dbReference>
<proteinExistence type="predicted"/>
<name>A0ABY8US85_TETOB</name>
<sequence>MKLRQPYVTSRSTPAAVAAAVPPAAALPKRRNSACCRYRHLAAACPSGSSSSSSSRLLPVARSTPSGLDLSALGIEVPDIDAADIASYQQELGAEFDAAGVAVTFNNTEKVVEALSHGVALVDRSHWGRLRVSGGDRLSLLHNQSTADFKQLKPGQGCDTVLVNAQARCLDLATALVLESSVMLLVSPAMRQPLLQRLDKFIFPADDVEVSDVSGRCGMLTILGSQADDVMQELAGDAFKLQGEPYCRHQLLRFGPGAPVIVAVGSGLAIPGYTLIVDQSGAADLYAALVNKGSVPMGEADWERARITQGRPSAAEATGCVPMGEADWERARVTQGRPAAGSELTQDFNPYEAGLCHAVSLDKGCYIGQETLAKLSNTNGVKQQLWGLQLSCRATPGAAITAAAAAAEAADSSSSSSSSSAAGEVLGRLTSYANLEKSGHFGLGYIRCRKGGVQVPLKGITVLVDGQPAKVVDVPYATRQLPSAGAADSSAAAAAAAEDSLQDRAAAAKQAKAAEKAAQEAAKAERLKAMQERLAAFQAAQQKPKQQ</sequence>
<organism evidence="4 5">
    <name type="scientific">Tetradesmus obliquus</name>
    <name type="common">Green alga</name>
    <name type="synonym">Acutodesmus obliquus</name>
    <dbReference type="NCBI Taxonomy" id="3088"/>
    <lineage>
        <taxon>Eukaryota</taxon>
        <taxon>Viridiplantae</taxon>
        <taxon>Chlorophyta</taxon>
        <taxon>core chlorophytes</taxon>
        <taxon>Chlorophyceae</taxon>
        <taxon>CS clade</taxon>
        <taxon>Sphaeropleales</taxon>
        <taxon>Scenedesmaceae</taxon>
        <taxon>Tetradesmus</taxon>
    </lineage>
</organism>
<dbReference type="EMBL" id="CP126221">
    <property type="protein sequence ID" value="WIA22428.1"/>
    <property type="molecule type" value="Genomic_DNA"/>
</dbReference>
<feature type="coiled-coil region" evidence="2">
    <location>
        <begin position="504"/>
        <end position="534"/>
    </location>
</feature>
<evidence type="ECO:0000259" key="3">
    <source>
        <dbReference type="Pfam" id="PF01571"/>
    </source>
</evidence>
<gene>
    <name evidence="4" type="ORF">OEZ85_004730</name>
</gene>
<dbReference type="InterPro" id="IPR027266">
    <property type="entry name" value="TrmE/GcvT-like"/>
</dbReference>
<dbReference type="SUPFAM" id="SSF103025">
    <property type="entry name" value="Folate-binding domain"/>
    <property type="match status" value="2"/>
</dbReference>
<accession>A0ABY8US85</accession>
<dbReference type="NCBIfam" id="TIGR03317">
    <property type="entry name" value="ygfZ_signature"/>
    <property type="match status" value="1"/>
</dbReference>